<evidence type="ECO:0000256" key="1">
    <source>
        <dbReference type="SAM" id="Phobius"/>
    </source>
</evidence>
<keyword evidence="1" id="KW-0812">Transmembrane</keyword>
<dbReference type="AlphaFoldDB" id="A0A829BH82"/>
<proteinExistence type="predicted"/>
<comment type="caution">
    <text evidence="2">The sequence shown here is derived from an EMBL/GenBank/DDBJ whole genome shotgun (WGS) entry which is preliminary data.</text>
</comment>
<keyword evidence="1" id="KW-0472">Membrane</keyword>
<reference evidence="2 3" key="1">
    <citation type="journal article" date="2013" name="Mol. Biol. Evol.">
        <title>Evolutionary and population genomics of the cavity causing bacteria Streptococcus mutans.</title>
        <authorList>
            <person name="Cornejo O.E."/>
            <person name="Lefebure T."/>
            <person name="Pavinski Bitar P.D."/>
            <person name="Lang P."/>
            <person name="Richards V.P."/>
            <person name="Eilertson K."/>
            <person name="Do T."/>
            <person name="Beighton D."/>
            <person name="Zeng L."/>
            <person name="Ahn S.J."/>
            <person name="Burne R.A."/>
            <person name="Siepel A."/>
            <person name="Bustamante C.D."/>
            <person name="Stanhope M.J."/>
        </authorList>
    </citation>
    <scope>NUCLEOTIDE SEQUENCE [LARGE SCALE GENOMIC DNA]</scope>
    <source>
        <strain evidence="2 3">SM6</strain>
    </source>
</reference>
<sequence length="267" mass="31466">MNQNEWLNQFRSVNGREPSQEELQAAFQRGEFSQTVPAAKRKMKTSTIVIISVISVLAALLLIAGGGTVYYYVSGNADGVWENTYSYYYSSKKHRWVSATRENKQNNFEDETFLDIKKNSVKTYSYYVAKNSEDFTSTSSYSHIRSMYKTNIWQRKFDLSITQAEYMKDIRKYINNFFKTQYTSDQDLKELQDNYKKTYKEIKKGKVTYQRKGKQLIVKTYNKKGRLIEQDVYIKRTGKAVTKLYHNYRKAEKAERARLDKLNAMSY</sequence>
<evidence type="ECO:0000313" key="3">
    <source>
        <dbReference type="Proteomes" id="UP000011676"/>
    </source>
</evidence>
<organism evidence="2 3">
    <name type="scientific">Streptococcus mutans SM6</name>
    <dbReference type="NCBI Taxonomy" id="857119"/>
    <lineage>
        <taxon>Bacteria</taxon>
        <taxon>Bacillati</taxon>
        <taxon>Bacillota</taxon>
        <taxon>Bacilli</taxon>
        <taxon>Lactobacillales</taxon>
        <taxon>Streptococcaceae</taxon>
        <taxon>Streptococcus</taxon>
    </lineage>
</organism>
<dbReference type="EMBL" id="AHSR01000041">
    <property type="protein sequence ID" value="EMC22510.1"/>
    <property type="molecule type" value="Genomic_DNA"/>
</dbReference>
<keyword evidence="1" id="KW-1133">Transmembrane helix</keyword>
<feature type="transmembrane region" description="Helical" evidence="1">
    <location>
        <begin position="48"/>
        <end position="73"/>
    </location>
</feature>
<gene>
    <name evidence="2" type="ORF">SMU82_08345</name>
</gene>
<dbReference type="Proteomes" id="UP000011676">
    <property type="component" value="Unassembled WGS sequence"/>
</dbReference>
<dbReference type="RefSeq" id="WP_002277432.1">
    <property type="nucleotide sequence ID" value="NZ_AHSR01000041.1"/>
</dbReference>
<evidence type="ECO:0000313" key="2">
    <source>
        <dbReference type="EMBL" id="EMC22510.1"/>
    </source>
</evidence>
<accession>A0A829BH82</accession>
<name>A0A829BH82_STRMG</name>
<protein>
    <submittedName>
        <fullName evidence="2">Uncharacterized protein</fullName>
    </submittedName>
</protein>